<keyword evidence="2" id="KW-1185">Reference proteome</keyword>
<gene>
    <name evidence="1" type="primary">Hypp2846</name>
    <name evidence="1" type="ORF">BLAG_LOCUS18563</name>
</gene>
<reference evidence="1" key="1">
    <citation type="submission" date="2022-01" db="EMBL/GenBank/DDBJ databases">
        <authorList>
            <person name="Braso-Vives M."/>
        </authorList>
    </citation>
    <scope>NUCLEOTIDE SEQUENCE</scope>
</reference>
<proteinExistence type="predicted"/>
<name>A0A8K0ERW4_BRALA</name>
<protein>
    <submittedName>
        <fullName evidence="1">Hypp2846 protein</fullName>
    </submittedName>
</protein>
<dbReference type="AlphaFoldDB" id="A0A8K0ERW4"/>
<dbReference type="Proteomes" id="UP000838412">
    <property type="component" value="Chromosome 4"/>
</dbReference>
<dbReference type="OrthoDB" id="8942783at2759"/>
<accession>A0A8K0ERW4</accession>
<sequence>MQPLPADNLGLARLRLGVATARHRHNLVLSALVAEEERQAELLRRRKRWWTRPGLLERPVCGQYERLMGELRCGHRLDFKSFLRIEPEMFDEVLQRVGHPIEKSGNARQPLVLVIGLKLAITLRFLATGNSCRSLAFAFRVAHNTISLFVPEVCRAITAEYRQEAFDTPSTPDQ</sequence>
<dbReference type="EMBL" id="OV696689">
    <property type="protein sequence ID" value="CAH1264072.1"/>
    <property type="molecule type" value="Genomic_DNA"/>
</dbReference>
<evidence type="ECO:0000313" key="2">
    <source>
        <dbReference type="Proteomes" id="UP000838412"/>
    </source>
</evidence>
<organism evidence="1 2">
    <name type="scientific">Branchiostoma lanceolatum</name>
    <name type="common">Common lancelet</name>
    <name type="synonym">Amphioxus lanceolatum</name>
    <dbReference type="NCBI Taxonomy" id="7740"/>
    <lineage>
        <taxon>Eukaryota</taxon>
        <taxon>Metazoa</taxon>
        <taxon>Chordata</taxon>
        <taxon>Cephalochordata</taxon>
        <taxon>Leptocardii</taxon>
        <taxon>Amphioxiformes</taxon>
        <taxon>Branchiostomatidae</taxon>
        <taxon>Branchiostoma</taxon>
    </lineage>
</organism>
<evidence type="ECO:0000313" key="1">
    <source>
        <dbReference type="EMBL" id="CAH1264072.1"/>
    </source>
</evidence>